<keyword evidence="1" id="KW-0479">Metal-binding</keyword>
<dbReference type="CDD" id="cd16461">
    <property type="entry name" value="RING-H2_EL5-like"/>
    <property type="match status" value="1"/>
</dbReference>
<dbReference type="SUPFAM" id="SSF57850">
    <property type="entry name" value="RING/U-box"/>
    <property type="match status" value="1"/>
</dbReference>
<dbReference type="Pfam" id="PF13639">
    <property type="entry name" value="zf-RING_2"/>
    <property type="match status" value="1"/>
</dbReference>
<accession>A0A7J6H5Y5</accession>
<dbReference type="InterPro" id="IPR013083">
    <property type="entry name" value="Znf_RING/FYVE/PHD"/>
</dbReference>
<comment type="caution">
    <text evidence="3">The sequence shown here is derived from an EMBL/GenBank/DDBJ whole genome shotgun (WGS) entry which is preliminary data.</text>
</comment>
<dbReference type="GO" id="GO:0016567">
    <property type="term" value="P:protein ubiquitination"/>
    <property type="evidence" value="ECO:0007669"/>
    <property type="project" value="TreeGrafter"/>
</dbReference>
<dbReference type="EMBL" id="JAATIQ010000062">
    <property type="protein sequence ID" value="KAF4390663.1"/>
    <property type="molecule type" value="Genomic_DNA"/>
</dbReference>
<sequence>MNSESENTIIHQISSFTNSVRVDQIINLNNPNINVNYKDITTVQFHFSFTYRTKLTTGYGHVSQEEDGHYYTYDQTITAVDYSPTLQVLSPPLALHQVRSLEGSYKALSPILSSIGVESESALTDVAEKVTEFCNRFINVSPMIVCAVVEMEKEVEQWECESCSSMGGKDEFFWLDNMGIVDLHLDAYRVGEDDEKLGENCSVCLDEFEAGTKGARMPDCLHLFHVDCIANWLRKNPSCPVCRSQLYPTSPLIEGKLSLGFLSVVQCNVLVSKFRFIVWEAVNNHLIFSAFVRAWLGAAMWPALCAEWRAWLSRTQYDLLQKIA</sequence>
<protein>
    <recommendedName>
        <fullName evidence="2">RING-type domain-containing protein</fullName>
    </recommendedName>
</protein>
<gene>
    <name evidence="3" type="ORF">G4B88_015553</name>
</gene>
<evidence type="ECO:0000256" key="1">
    <source>
        <dbReference type="PROSITE-ProRule" id="PRU00175"/>
    </source>
</evidence>
<dbReference type="PANTHER" id="PTHR45676">
    <property type="entry name" value="RING-H2 FINGER PROTEIN ATL51-RELATED"/>
    <property type="match status" value="1"/>
</dbReference>
<dbReference type="InterPro" id="IPR001841">
    <property type="entry name" value="Znf_RING"/>
</dbReference>
<feature type="non-terminal residue" evidence="3">
    <location>
        <position position="1"/>
    </location>
</feature>
<organism evidence="3 4">
    <name type="scientific">Cannabis sativa</name>
    <name type="common">Hemp</name>
    <name type="synonym">Marijuana</name>
    <dbReference type="NCBI Taxonomy" id="3483"/>
    <lineage>
        <taxon>Eukaryota</taxon>
        <taxon>Viridiplantae</taxon>
        <taxon>Streptophyta</taxon>
        <taxon>Embryophyta</taxon>
        <taxon>Tracheophyta</taxon>
        <taxon>Spermatophyta</taxon>
        <taxon>Magnoliopsida</taxon>
        <taxon>eudicotyledons</taxon>
        <taxon>Gunneridae</taxon>
        <taxon>Pentapetalae</taxon>
        <taxon>rosids</taxon>
        <taxon>fabids</taxon>
        <taxon>Rosales</taxon>
        <taxon>Cannabaceae</taxon>
        <taxon>Cannabis</taxon>
    </lineage>
</organism>
<proteinExistence type="predicted"/>
<dbReference type="PROSITE" id="PS50089">
    <property type="entry name" value="ZF_RING_2"/>
    <property type="match status" value="1"/>
</dbReference>
<dbReference type="SMART" id="SM00184">
    <property type="entry name" value="RING"/>
    <property type="match status" value="1"/>
</dbReference>
<keyword evidence="1" id="KW-0863">Zinc-finger</keyword>
<dbReference type="Proteomes" id="UP000583929">
    <property type="component" value="Unassembled WGS sequence"/>
</dbReference>
<evidence type="ECO:0000259" key="2">
    <source>
        <dbReference type="PROSITE" id="PS50089"/>
    </source>
</evidence>
<feature type="domain" description="RING-type" evidence="2">
    <location>
        <begin position="201"/>
        <end position="243"/>
    </location>
</feature>
<dbReference type="Gene3D" id="3.30.40.10">
    <property type="entry name" value="Zinc/RING finger domain, C3HC4 (zinc finger)"/>
    <property type="match status" value="1"/>
</dbReference>
<keyword evidence="1" id="KW-0862">Zinc</keyword>
<dbReference type="AlphaFoldDB" id="A0A7J6H5Y5"/>
<evidence type="ECO:0000313" key="4">
    <source>
        <dbReference type="Proteomes" id="UP000583929"/>
    </source>
</evidence>
<name>A0A7J6H5Y5_CANSA</name>
<dbReference type="PANTHER" id="PTHR45676:SF159">
    <property type="entry name" value="RING-H2 FINGER PROTEIN ATL51"/>
    <property type="match status" value="1"/>
</dbReference>
<dbReference type="GO" id="GO:0008270">
    <property type="term" value="F:zinc ion binding"/>
    <property type="evidence" value="ECO:0007669"/>
    <property type="project" value="UniProtKB-KW"/>
</dbReference>
<evidence type="ECO:0000313" key="3">
    <source>
        <dbReference type="EMBL" id="KAF4390663.1"/>
    </source>
</evidence>
<reference evidence="3 4" key="1">
    <citation type="journal article" date="2020" name="bioRxiv">
        <title>Sequence and annotation of 42 cannabis genomes reveals extensive copy number variation in cannabinoid synthesis and pathogen resistance genes.</title>
        <authorList>
            <person name="Mckernan K.J."/>
            <person name="Helbert Y."/>
            <person name="Kane L.T."/>
            <person name="Ebling H."/>
            <person name="Zhang L."/>
            <person name="Liu B."/>
            <person name="Eaton Z."/>
            <person name="Mclaughlin S."/>
            <person name="Kingan S."/>
            <person name="Baybayan P."/>
            <person name="Concepcion G."/>
            <person name="Jordan M."/>
            <person name="Riva A."/>
            <person name="Barbazuk W."/>
            <person name="Harkins T."/>
        </authorList>
    </citation>
    <scope>NUCLEOTIDE SEQUENCE [LARGE SCALE GENOMIC DNA]</scope>
    <source>
        <strain evidence="4">cv. Jamaican Lion 4</strain>
        <tissue evidence="3">Leaf</tissue>
    </source>
</reference>
<keyword evidence="4" id="KW-1185">Reference proteome</keyword>